<organism evidence="2 3">
    <name type="scientific">Collybia nuda</name>
    <dbReference type="NCBI Taxonomy" id="64659"/>
    <lineage>
        <taxon>Eukaryota</taxon>
        <taxon>Fungi</taxon>
        <taxon>Dikarya</taxon>
        <taxon>Basidiomycota</taxon>
        <taxon>Agaricomycotina</taxon>
        <taxon>Agaricomycetes</taxon>
        <taxon>Agaricomycetidae</taxon>
        <taxon>Agaricales</taxon>
        <taxon>Tricholomatineae</taxon>
        <taxon>Clitocybaceae</taxon>
        <taxon>Collybia</taxon>
    </lineage>
</organism>
<sequence>MHPTPACLGESLLMQKCSQNLFCPPLRDYKENVKCQSYSRKFFIPKIIHHHWDGGPGQVWPWANLRARPAITLALALGPQGQPRSEPGNNVATRGFLSDNHPQKTPLRLYGTYKNCTSSTTAPANSFEDCPPTPTTPQKSKNLAVTTDYLEELHKEELKRWMIESKIMVSPYNKQNKDVSAPLLSLDFSLNQWEKKQTSHKDKTTT</sequence>
<comment type="caution">
    <text evidence="2">The sequence shown here is derived from an EMBL/GenBank/DDBJ whole genome shotgun (WGS) entry which is preliminary data.</text>
</comment>
<proteinExistence type="predicted"/>
<gene>
    <name evidence="2" type="ORF">BDZ94DRAFT_1295361</name>
</gene>
<keyword evidence="3" id="KW-1185">Reference proteome</keyword>
<dbReference type="AlphaFoldDB" id="A0A9P5YDW3"/>
<evidence type="ECO:0000313" key="3">
    <source>
        <dbReference type="Proteomes" id="UP000807353"/>
    </source>
</evidence>
<dbReference type="Proteomes" id="UP000807353">
    <property type="component" value="Unassembled WGS sequence"/>
</dbReference>
<dbReference type="EMBL" id="MU150239">
    <property type="protein sequence ID" value="KAF9466875.1"/>
    <property type="molecule type" value="Genomic_DNA"/>
</dbReference>
<evidence type="ECO:0000313" key="2">
    <source>
        <dbReference type="EMBL" id="KAF9466875.1"/>
    </source>
</evidence>
<name>A0A9P5YDW3_9AGAR</name>
<protein>
    <submittedName>
        <fullName evidence="2">Uncharacterized protein</fullName>
    </submittedName>
</protein>
<accession>A0A9P5YDW3</accession>
<evidence type="ECO:0000256" key="1">
    <source>
        <dbReference type="SAM" id="MobiDB-lite"/>
    </source>
</evidence>
<feature type="region of interest" description="Disordered" evidence="1">
    <location>
        <begin position="121"/>
        <end position="140"/>
    </location>
</feature>
<reference evidence="2" key="1">
    <citation type="submission" date="2020-11" db="EMBL/GenBank/DDBJ databases">
        <authorList>
            <consortium name="DOE Joint Genome Institute"/>
            <person name="Ahrendt S."/>
            <person name="Riley R."/>
            <person name="Andreopoulos W."/>
            <person name="Labutti K."/>
            <person name="Pangilinan J."/>
            <person name="Ruiz-Duenas F.J."/>
            <person name="Barrasa J.M."/>
            <person name="Sanchez-Garcia M."/>
            <person name="Camarero S."/>
            <person name="Miyauchi S."/>
            <person name="Serrano A."/>
            <person name="Linde D."/>
            <person name="Babiker R."/>
            <person name="Drula E."/>
            <person name="Ayuso-Fernandez I."/>
            <person name="Pacheco R."/>
            <person name="Padilla G."/>
            <person name="Ferreira P."/>
            <person name="Barriuso J."/>
            <person name="Kellner H."/>
            <person name="Castanera R."/>
            <person name="Alfaro M."/>
            <person name="Ramirez L."/>
            <person name="Pisabarro A.G."/>
            <person name="Kuo A."/>
            <person name="Tritt A."/>
            <person name="Lipzen A."/>
            <person name="He G."/>
            <person name="Yan M."/>
            <person name="Ng V."/>
            <person name="Cullen D."/>
            <person name="Martin F."/>
            <person name="Rosso M.-N."/>
            <person name="Henrissat B."/>
            <person name="Hibbett D."/>
            <person name="Martinez A.T."/>
            <person name="Grigoriev I.V."/>
        </authorList>
    </citation>
    <scope>NUCLEOTIDE SEQUENCE</scope>
    <source>
        <strain evidence="2">CBS 247.69</strain>
    </source>
</reference>